<keyword evidence="3" id="KW-0547">Nucleotide-binding</keyword>
<dbReference type="SMART" id="SM00220">
    <property type="entry name" value="S_TKc"/>
    <property type="match status" value="1"/>
</dbReference>
<dbReference type="EnsemblMetazoa" id="XM_022791783">
    <property type="protein sequence ID" value="XP_022647518"/>
    <property type="gene ID" value="LOC111244557"/>
</dbReference>
<feature type="domain" description="Protein kinase" evidence="6">
    <location>
        <begin position="239"/>
        <end position="509"/>
    </location>
</feature>
<dbReference type="InterPro" id="IPR011009">
    <property type="entry name" value="Kinase-like_dom_sf"/>
</dbReference>
<keyword evidence="5" id="KW-0067">ATP-binding</keyword>
<dbReference type="RefSeq" id="XP_022647518.1">
    <property type="nucleotide sequence ID" value="XM_022791783.1"/>
</dbReference>
<dbReference type="PROSITE" id="PS00108">
    <property type="entry name" value="PROTEIN_KINASE_ST"/>
    <property type="match status" value="1"/>
</dbReference>
<dbReference type="GO" id="GO:0004674">
    <property type="term" value="F:protein serine/threonine kinase activity"/>
    <property type="evidence" value="ECO:0007669"/>
    <property type="project" value="UniProtKB-KW"/>
</dbReference>
<keyword evidence="1" id="KW-0723">Serine/threonine-protein kinase</keyword>
<dbReference type="InterPro" id="IPR000719">
    <property type="entry name" value="Prot_kinase_dom"/>
</dbReference>
<dbReference type="OrthoDB" id="248923at2759"/>
<accession>A0A7M7J718</accession>
<dbReference type="Gene3D" id="1.10.510.10">
    <property type="entry name" value="Transferase(Phosphotransferase) domain 1"/>
    <property type="match status" value="1"/>
</dbReference>
<keyword evidence="8" id="KW-1185">Reference proteome</keyword>
<evidence type="ECO:0000256" key="5">
    <source>
        <dbReference type="ARBA" id="ARBA00022840"/>
    </source>
</evidence>
<evidence type="ECO:0000256" key="3">
    <source>
        <dbReference type="ARBA" id="ARBA00022741"/>
    </source>
</evidence>
<keyword evidence="2" id="KW-0808">Transferase</keyword>
<dbReference type="PROSITE" id="PS50011">
    <property type="entry name" value="PROTEIN_KINASE_DOM"/>
    <property type="match status" value="1"/>
</dbReference>
<dbReference type="Pfam" id="PF00069">
    <property type="entry name" value="Pkinase"/>
    <property type="match status" value="1"/>
</dbReference>
<dbReference type="PANTHER" id="PTHR24351">
    <property type="entry name" value="RIBOSOMAL PROTEIN S6 KINASE"/>
    <property type="match status" value="1"/>
</dbReference>
<evidence type="ECO:0000259" key="6">
    <source>
        <dbReference type="PROSITE" id="PS50011"/>
    </source>
</evidence>
<evidence type="ECO:0000256" key="4">
    <source>
        <dbReference type="ARBA" id="ARBA00022777"/>
    </source>
</evidence>
<dbReference type="Proteomes" id="UP000594260">
    <property type="component" value="Unplaced"/>
</dbReference>
<proteinExistence type="predicted"/>
<dbReference type="InterPro" id="IPR008271">
    <property type="entry name" value="Ser/Thr_kinase_AS"/>
</dbReference>
<evidence type="ECO:0000313" key="7">
    <source>
        <dbReference type="EnsemblMetazoa" id="XP_022647518"/>
    </source>
</evidence>
<organism evidence="7 8">
    <name type="scientific">Varroa destructor</name>
    <name type="common">Honeybee mite</name>
    <dbReference type="NCBI Taxonomy" id="109461"/>
    <lineage>
        <taxon>Eukaryota</taxon>
        <taxon>Metazoa</taxon>
        <taxon>Ecdysozoa</taxon>
        <taxon>Arthropoda</taxon>
        <taxon>Chelicerata</taxon>
        <taxon>Arachnida</taxon>
        <taxon>Acari</taxon>
        <taxon>Parasitiformes</taxon>
        <taxon>Mesostigmata</taxon>
        <taxon>Gamasina</taxon>
        <taxon>Dermanyssoidea</taxon>
        <taxon>Varroidae</taxon>
        <taxon>Varroa</taxon>
    </lineage>
</organism>
<keyword evidence="4" id="KW-0418">Kinase</keyword>
<sequence length="619" mass="71766">MSNYSNYARLSGIQDEKYDLEHKRESFDNAIDRSFSKDLQILQSHGSHQLPLESSEYTGSRKKLFGEAERSRVFRKRKKTMRLRKQAFRRLVRKDSRAMANTKRLLQSFVAANRKVLVIRLPREHYAMEQTTLIMVEMLKLIKTRTLAYDYIREGVENLFYLHDLFSVQERRIPRIPAFLANLIYQLLTMLEEIAPMLELIAKQRPTDWTQVRELLRTYQEHQESFFDIMNMVPPIDCIAPTRLLGVGGFGSVYKTTVFSEKITCTVKLVPLTKFKMPKHACADKVVASMTNNRFLVKYYSTFATNEAFLTIMEYIRGIDLHRLVKANRGVSHDICQVLLAQLGEGLQHMHLRGCIHRDIKPSNIMVMPGSQVKLIDFDTAKICIGNFLPRLSRFFGERSAREFTDRETAGTVPFFAPEVLTGVGYGRALDWWALGITAFNLAFGMVPYKGNKKDKEFREKVAHSNIPFPKGVFISSQFKSLISQLLEKKPAKRMCSLTLEEWQRHSFFQDLNWDELRAGSLKIDLPAITDEMELDKETALWSPKPPKTYDKGLLELEKQQDSDIQSPLYTYASSGFQRCLDIYRAGRIAIEDDILDAPYEDVLPRCSKEYRFQKFVER</sequence>
<dbReference type="InParanoid" id="A0A7M7J718"/>
<dbReference type="GeneID" id="111244557"/>
<dbReference type="Gene3D" id="3.30.200.20">
    <property type="entry name" value="Phosphorylase Kinase, domain 1"/>
    <property type="match status" value="1"/>
</dbReference>
<evidence type="ECO:0000256" key="2">
    <source>
        <dbReference type="ARBA" id="ARBA00022679"/>
    </source>
</evidence>
<dbReference type="KEGG" id="vde:111244557"/>
<dbReference type="AlphaFoldDB" id="A0A7M7J718"/>
<dbReference type="GO" id="GO:0005524">
    <property type="term" value="F:ATP binding"/>
    <property type="evidence" value="ECO:0007669"/>
    <property type="project" value="UniProtKB-KW"/>
</dbReference>
<evidence type="ECO:0000256" key="1">
    <source>
        <dbReference type="ARBA" id="ARBA00022527"/>
    </source>
</evidence>
<evidence type="ECO:0000313" key="8">
    <source>
        <dbReference type="Proteomes" id="UP000594260"/>
    </source>
</evidence>
<reference evidence="7" key="1">
    <citation type="submission" date="2021-01" db="UniProtKB">
        <authorList>
            <consortium name="EnsemblMetazoa"/>
        </authorList>
    </citation>
    <scope>IDENTIFICATION</scope>
</reference>
<name>A0A7M7J718_VARDE</name>
<protein>
    <recommendedName>
        <fullName evidence="6">Protein kinase domain-containing protein</fullName>
    </recommendedName>
</protein>
<dbReference type="SUPFAM" id="SSF56112">
    <property type="entry name" value="Protein kinase-like (PK-like)"/>
    <property type="match status" value="1"/>
</dbReference>